<dbReference type="Gene3D" id="3.90.190.10">
    <property type="entry name" value="Protein tyrosine phosphatase superfamily"/>
    <property type="match status" value="1"/>
</dbReference>
<organism evidence="2 3">
    <name type="scientific">Brenthis ino</name>
    <name type="common">lesser marbled fritillary</name>
    <dbReference type="NCBI Taxonomy" id="405034"/>
    <lineage>
        <taxon>Eukaryota</taxon>
        <taxon>Metazoa</taxon>
        <taxon>Ecdysozoa</taxon>
        <taxon>Arthropoda</taxon>
        <taxon>Hexapoda</taxon>
        <taxon>Insecta</taxon>
        <taxon>Pterygota</taxon>
        <taxon>Neoptera</taxon>
        <taxon>Endopterygota</taxon>
        <taxon>Lepidoptera</taxon>
        <taxon>Glossata</taxon>
        <taxon>Ditrysia</taxon>
        <taxon>Papilionoidea</taxon>
        <taxon>Nymphalidae</taxon>
        <taxon>Heliconiinae</taxon>
        <taxon>Argynnini</taxon>
        <taxon>Brenthis</taxon>
    </lineage>
</organism>
<keyword evidence="1" id="KW-0560">Oxidoreductase</keyword>
<dbReference type="PANTHER" id="PTHR43157:SF31">
    <property type="entry name" value="PHOSPHATIDYLINOSITOL-GLYCAN BIOSYNTHESIS CLASS F PROTEIN"/>
    <property type="match status" value="1"/>
</dbReference>
<sequence length="494" mass="54849">MNGITPEETNARESTCPLWERLGCVRAARFCRRRLRRVAPESKTRSRESRRRINRPPSAIYSTFSERVRVNTPAALQCALFCGGSRCQYELPQKCGTAIQGLYSDWVTDDILAMARPSTASIAARNIIQQFHSWGIRTVINLQTPGEHASCGPSLTESGFTYDPNIFMANDIYYYNFAWPDYGEATLSGLLDMAKVLSFALQEGRVAIHCHAVCKCKTRLDGKVVIVTGGNSGIGLETAKNLAGRGARVIIASRDVKKSEKVVTDIKAATGNTNVEFRQLNLASKDSIKKFAEEFNKDFDRLDILVNNAGIGAIKSATNSDGIDLLMQINYVGPFHLTQLLLDKLKVSKPSRIIVVSSYAHAFAKFSLEDVTRASDGTVRYCNTKLCGMLWTRELAKRLPEGVTVNSVHPGLVKTNIFNRMSAFNKRILFLIIDLVYKTPLEGAQTIIHLCVSPKLENSTGGYYVDCEIRNPSSLAENDILAEKLWNKTMTLIE</sequence>
<accession>A0A8J9Y567</accession>
<evidence type="ECO:0000313" key="3">
    <source>
        <dbReference type="Proteomes" id="UP000838878"/>
    </source>
</evidence>
<dbReference type="AlphaFoldDB" id="A0A8J9Y567"/>
<evidence type="ECO:0000256" key="1">
    <source>
        <dbReference type="ARBA" id="ARBA00023002"/>
    </source>
</evidence>
<dbReference type="SUPFAM" id="SSF52799">
    <property type="entry name" value="(Phosphotyrosine protein) phosphatases II"/>
    <property type="match status" value="1"/>
</dbReference>
<dbReference type="PRINTS" id="PR00081">
    <property type="entry name" value="GDHRDH"/>
</dbReference>
<dbReference type="InterPro" id="IPR002347">
    <property type="entry name" value="SDR_fam"/>
</dbReference>
<dbReference type="EMBL" id="OV170232">
    <property type="protein sequence ID" value="CAH0717764.1"/>
    <property type="molecule type" value="Genomic_DNA"/>
</dbReference>
<dbReference type="InterPro" id="IPR036291">
    <property type="entry name" value="NAD(P)-bd_dom_sf"/>
</dbReference>
<name>A0A8J9Y567_9NEOP</name>
<protein>
    <submittedName>
        <fullName evidence="2">Uncharacterized protein</fullName>
    </submittedName>
</protein>
<proteinExistence type="predicted"/>
<dbReference type="Proteomes" id="UP000838878">
    <property type="component" value="Chromosome 12"/>
</dbReference>
<dbReference type="OrthoDB" id="542013at2759"/>
<keyword evidence="3" id="KW-1185">Reference proteome</keyword>
<feature type="non-terminal residue" evidence="2">
    <location>
        <position position="494"/>
    </location>
</feature>
<dbReference type="Gene3D" id="3.40.50.720">
    <property type="entry name" value="NAD(P)-binding Rossmann-like Domain"/>
    <property type="match status" value="1"/>
</dbReference>
<dbReference type="CDD" id="cd05327">
    <property type="entry name" value="retinol-DH_like_SDR_c_like"/>
    <property type="match status" value="1"/>
</dbReference>
<dbReference type="PANTHER" id="PTHR43157">
    <property type="entry name" value="PHOSPHATIDYLINOSITOL-GLYCAN BIOSYNTHESIS CLASS F PROTEIN-RELATED"/>
    <property type="match status" value="1"/>
</dbReference>
<dbReference type="Pfam" id="PF00106">
    <property type="entry name" value="adh_short"/>
    <property type="match status" value="1"/>
</dbReference>
<evidence type="ECO:0000313" key="2">
    <source>
        <dbReference type="EMBL" id="CAH0717764.1"/>
    </source>
</evidence>
<dbReference type="SUPFAM" id="SSF51735">
    <property type="entry name" value="NAD(P)-binding Rossmann-fold domains"/>
    <property type="match status" value="1"/>
</dbReference>
<gene>
    <name evidence="2" type="ORF">BINO364_LOCUS4335</name>
</gene>
<reference evidence="2" key="1">
    <citation type="submission" date="2021-12" db="EMBL/GenBank/DDBJ databases">
        <authorList>
            <person name="Martin H S."/>
        </authorList>
    </citation>
    <scope>NUCLEOTIDE SEQUENCE</scope>
</reference>
<dbReference type="InterPro" id="IPR029021">
    <property type="entry name" value="Prot-tyrosine_phosphatase-like"/>
</dbReference>
<dbReference type="GO" id="GO:0016491">
    <property type="term" value="F:oxidoreductase activity"/>
    <property type="evidence" value="ECO:0007669"/>
    <property type="project" value="UniProtKB-KW"/>
</dbReference>